<dbReference type="PANTHER" id="PTHR11584">
    <property type="entry name" value="SERINE/THREONINE PROTEIN KINASE"/>
    <property type="match status" value="1"/>
</dbReference>
<dbReference type="RefSeq" id="XP_009026443.1">
    <property type="nucleotide sequence ID" value="XM_009028195.1"/>
</dbReference>
<dbReference type="FunFam" id="1.10.510.10:FF:000071">
    <property type="entry name" value="Mitogen-activated protein kinase kinase kinase 3 isoform 2"/>
    <property type="match status" value="1"/>
</dbReference>
<dbReference type="EMBL" id="KB097519">
    <property type="protein sequence ID" value="ESN95585.1"/>
    <property type="molecule type" value="Genomic_DNA"/>
</dbReference>
<dbReference type="GO" id="GO:0005737">
    <property type="term" value="C:cytoplasm"/>
    <property type="evidence" value="ECO:0000318"/>
    <property type="project" value="GO_Central"/>
</dbReference>
<evidence type="ECO:0000256" key="6">
    <source>
        <dbReference type="PROSITE-ProRule" id="PRU10141"/>
    </source>
</evidence>
<evidence type="ECO:0000256" key="1">
    <source>
        <dbReference type="ARBA" id="ARBA00022527"/>
    </source>
</evidence>
<protein>
    <recommendedName>
        <fullName evidence="7">Protein kinase domain-containing protein</fullName>
    </recommendedName>
</protein>
<dbReference type="InterPro" id="IPR017441">
    <property type="entry name" value="Protein_kinase_ATP_BS"/>
</dbReference>
<dbReference type="InParanoid" id="T1EDA5"/>
<reference evidence="10" key="1">
    <citation type="submission" date="2012-12" db="EMBL/GenBank/DDBJ databases">
        <authorList>
            <person name="Hellsten U."/>
            <person name="Grimwood J."/>
            <person name="Chapman J.A."/>
            <person name="Shapiro H."/>
            <person name="Aerts A."/>
            <person name="Otillar R.P."/>
            <person name="Terry A.Y."/>
            <person name="Boore J.L."/>
            <person name="Simakov O."/>
            <person name="Marletaz F."/>
            <person name="Cho S.-J."/>
            <person name="Edsinger-Gonzales E."/>
            <person name="Havlak P."/>
            <person name="Kuo D.-H."/>
            <person name="Larsson T."/>
            <person name="Lv J."/>
            <person name="Arendt D."/>
            <person name="Savage R."/>
            <person name="Osoegawa K."/>
            <person name="de Jong P."/>
            <person name="Lindberg D.R."/>
            <person name="Seaver E.C."/>
            <person name="Weisblat D.A."/>
            <person name="Putnam N.H."/>
            <person name="Grigoriev I.V."/>
            <person name="Rokhsar D.S."/>
        </authorList>
    </citation>
    <scope>NUCLEOTIDE SEQUENCE</scope>
</reference>
<dbReference type="PANTHER" id="PTHR11584:SF369">
    <property type="entry name" value="MITOGEN-ACTIVATED PROTEIN KINASE KINASE KINASE 19-RELATED"/>
    <property type="match status" value="1"/>
</dbReference>
<dbReference type="OrthoDB" id="10020384at2759"/>
<dbReference type="InterPro" id="IPR000719">
    <property type="entry name" value="Prot_kinase_dom"/>
</dbReference>
<evidence type="ECO:0000256" key="4">
    <source>
        <dbReference type="ARBA" id="ARBA00022777"/>
    </source>
</evidence>
<dbReference type="STRING" id="6412.T1EDA5"/>
<dbReference type="OMA" id="MDGEDWI"/>
<sequence>MKSWKRGRLLGSGSFGQVFLCCDMETGKEYAMKQVHIFSKNSQHCSRVLSALREEINILKEGVKHPHIVQYFGCQDDGVVFSILMEYMPGGSVKDQIKQYGPLTERNTISYTKQVLLGLEYLHKKSIVHRDVKGANILRDNEGNVKLSDFGASKRLQTISNSIMQTQTGTIYYMSPELLDGNGYGRKTDIWSLGCSVVEMLTGHPPWHQLENFAAIFKIVTSDEPGYSLPDSVSKQARDFVSECFTRSLERRPTSSQLLYHSFVTRAQFEFDGT</sequence>
<keyword evidence="2" id="KW-0808">Transferase</keyword>
<evidence type="ECO:0000256" key="3">
    <source>
        <dbReference type="ARBA" id="ARBA00022741"/>
    </source>
</evidence>
<dbReference type="PIRSF" id="PIRSF000654">
    <property type="entry name" value="Integrin-linked_kinase"/>
    <property type="match status" value="1"/>
</dbReference>
<dbReference type="Gene3D" id="1.10.510.10">
    <property type="entry name" value="Transferase(Phosphotransferase) domain 1"/>
    <property type="match status" value="1"/>
</dbReference>
<dbReference type="PROSITE" id="PS00107">
    <property type="entry name" value="PROTEIN_KINASE_ATP"/>
    <property type="match status" value="1"/>
</dbReference>
<feature type="domain" description="Protein kinase" evidence="7">
    <location>
        <begin position="4"/>
        <end position="264"/>
    </location>
</feature>
<dbReference type="EMBL" id="AMQM01006817">
    <property type="status" value="NOT_ANNOTATED_CDS"/>
    <property type="molecule type" value="Genomic_DNA"/>
</dbReference>
<dbReference type="InterPro" id="IPR011009">
    <property type="entry name" value="Kinase-like_dom_sf"/>
</dbReference>
<dbReference type="eggNOG" id="KOG0198">
    <property type="taxonomic scope" value="Eukaryota"/>
</dbReference>
<name>T1EDA5_HELRO</name>
<proteinExistence type="predicted"/>
<accession>T1EDA5</accession>
<dbReference type="Pfam" id="PF00069">
    <property type="entry name" value="Pkinase"/>
    <property type="match status" value="1"/>
</dbReference>
<keyword evidence="10" id="KW-1185">Reference proteome</keyword>
<dbReference type="SMART" id="SM00220">
    <property type="entry name" value="S_TKc"/>
    <property type="match status" value="1"/>
</dbReference>
<dbReference type="PROSITE" id="PS50011">
    <property type="entry name" value="PROTEIN_KINASE_DOM"/>
    <property type="match status" value="1"/>
</dbReference>
<evidence type="ECO:0000256" key="5">
    <source>
        <dbReference type="ARBA" id="ARBA00022840"/>
    </source>
</evidence>
<dbReference type="KEGG" id="hro:HELRODRAFT_102572"/>
<feature type="binding site" evidence="6">
    <location>
        <position position="33"/>
    </location>
    <ligand>
        <name>ATP</name>
        <dbReference type="ChEBI" id="CHEBI:30616"/>
    </ligand>
</feature>
<evidence type="ECO:0000313" key="8">
    <source>
        <dbReference type="EMBL" id="ESN95585.1"/>
    </source>
</evidence>
<evidence type="ECO:0000256" key="2">
    <source>
        <dbReference type="ARBA" id="ARBA00022679"/>
    </source>
</evidence>
<evidence type="ECO:0000313" key="10">
    <source>
        <dbReference type="Proteomes" id="UP000015101"/>
    </source>
</evidence>
<dbReference type="GO" id="GO:0004674">
    <property type="term" value="F:protein serine/threonine kinase activity"/>
    <property type="evidence" value="ECO:0000318"/>
    <property type="project" value="GO_Central"/>
</dbReference>
<reference evidence="8 10" key="2">
    <citation type="journal article" date="2013" name="Nature">
        <title>Insights into bilaterian evolution from three spiralian genomes.</title>
        <authorList>
            <person name="Simakov O."/>
            <person name="Marletaz F."/>
            <person name="Cho S.J."/>
            <person name="Edsinger-Gonzales E."/>
            <person name="Havlak P."/>
            <person name="Hellsten U."/>
            <person name="Kuo D.H."/>
            <person name="Larsson T."/>
            <person name="Lv J."/>
            <person name="Arendt D."/>
            <person name="Savage R."/>
            <person name="Osoegawa K."/>
            <person name="de Jong P."/>
            <person name="Grimwood J."/>
            <person name="Chapman J.A."/>
            <person name="Shapiro H."/>
            <person name="Aerts A."/>
            <person name="Otillar R.P."/>
            <person name="Terry A.Y."/>
            <person name="Boore J.L."/>
            <person name="Grigoriev I.V."/>
            <person name="Lindberg D.R."/>
            <person name="Seaver E.C."/>
            <person name="Weisblat D.A."/>
            <person name="Putnam N.H."/>
            <person name="Rokhsar D.S."/>
        </authorList>
    </citation>
    <scope>NUCLEOTIDE SEQUENCE</scope>
</reference>
<reference evidence="9" key="3">
    <citation type="submission" date="2015-06" db="UniProtKB">
        <authorList>
            <consortium name="EnsemblMetazoa"/>
        </authorList>
    </citation>
    <scope>IDENTIFICATION</scope>
</reference>
<dbReference type="CTD" id="20194557"/>
<gene>
    <name evidence="9" type="primary">20194557</name>
    <name evidence="8" type="ORF">HELRODRAFT_102572</name>
</gene>
<keyword evidence="1" id="KW-0723">Serine/threonine-protein kinase</keyword>
<dbReference type="HOGENOM" id="CLU_000288_63_23_1"/>
<organism evidence="9 10">
    <name type="scientific">Helobdella robusta</name>
    <name type="common">Californian leech</name>
    <dbReference type="NCBI Taxonomy" id="6412"/>
    <lineage>
        <taxon>Eukaryota</taxon>
        <taxon>Metazoa</taxon>
        <taxon>Spiralia</taxon>
        <taxon>Lophotrochozoa</taxon>
        <taxon>Annelida</taxon>
        <taxon>Clitellata</taxon>
        <taxon>Hirudinea</taxon>
        <taxon>Rhynchobdellida</taxon>
        <taxon>Glossiphoniidae</taxon>
        <taxon>Helobdella</taxon>
    </lineage>
</organism>
<dbReference type="EnsemblMetazoa" id="HelroT102572">
    <property type="protein sequence ID" value="HelroP102572"/>
    <property type="gene ID" value="HelroG102572"/>
</dbReference>
<keyword evidence="4" id="KW-0418">Kinase</keyword>
<dbReference type="SUPFAM" id="SSF56112">
    <property type="entry name" value="Protein kinase-like (PK-like)"/>
    <property type="match status" value="1"/>
</dbReference>
<dbReference type="Proteomes" id="UP000015101">
    <property type="component" value="Unassembled WGS sequence"/>
</dbReference>
<evidence type="ECO:0000313" key="9">
    <source>
        <dbReference type="EnsemblMetazoa" id="HelroP102572"/>
    </source>
</evidence>
<keyword evidence="5 6" id="KW-0067">ATP-binding</keyword>
<dbReference type="AlphaFoldDB" id="T1EDA5"/>
<dbReference type="GeneID" id="20194557"/>
<evidence type="ECO:0000259" key="7">
    <source>
        <dbReference type="PROSITE" id="PS50011"/>
    </source>
</evidence>
<dbReference type="GO" id="GO:0005524">
    <property type="term" value="F:ATP binding"/>
    <property type="evidence" value="ECO:0007669"/>
    <property type="project" value="UniProtKB-UniRule"/>
</dbReference>
<dbReference type="GO" id="GO:0035556">
    <property type="term" value="P:intracellular signal transduction"/>
    <property type="evidence" value="ECO:0007669"/>
    <property type="project" value="UniProtKB-ARBA"/>
</dbReference>
<keyword evidence="3 6" id="KW-0547">Nucleotide-binding</keyword>